<dbReference type="Proteomes" id="UP001152795">
    <property type="component" value="Unassembled WGS sequence"/>
</dbReference>
<dbReference type="EMBL" id="CACRXK020000100">
    <property type="protein sequence ID" value="CAB3978261.1"/>
    <property type="molecule type" value="Genomic_DNA"/>
</dbReference>
<comment type="caution">
    <text evidence="2">The sequence shown here is derived from an EMBL/GenBank/DDBJ whole genome shotgun (WGS) entry which is preliminary data.</text>
</comment>
<evidence type="ECO:0000313" key="3">
    <source>
        <dbReference type="Proteomes" id="UP001152795"/>
    </source>
</evidence>
<dbReference type="AlphaFoldDB" id="A0A6S7FVN8"/>
<sequence>MKKITTYITGDQTTLSRQDPLVLTPNSRLFVKTAPVFWKYKSIRDDYNDYFSVDGSKVVLEGGYWTFKQLKKKIEENGLTVKEYPSGKIRIDRGSGTKTVEFRNLTGILGYRSSKGPTYTPHDCDRPVDIHEGLRYITVGCNLVNREHNIGPGGERSTVITSLPIDGTKPLFGTVTKYMDIESQVRVDAGKYNEILLEHDFSLSGRPTSIHRGQRNLNNIIQININKTVISNANGHFYVPKLLLTNTMSLAPKIDEDTESRVQVSVDVVEDWSKVNGLSLNAEKCKELRIDFKKIKQPFDPVLGLILIPSDFRILTDPVPGFSNVLTVARNGMTFGKNGKVNFLKPKPNTNSSKPQRTTLIQPDLLASPPQSDLLKPGPKTSRNTNPTELQHTELGRRLRFLVKRPRHLAYTGLQKVN</sequence>
<evidence type="ECO:0000313" key="2">
    <source>
        <dbReference type="EMBL" id="CAB3978261.1"/>
    </source>
</evidence>
<feature type="region of interest" description="Disordered" evidence="1">
    <location>
        <begin position="361"/>
        <end position="391"/>
    </location>
</feature>
<gene>
    <name evidence="2" type="ORF">PACLA_8A007576</name>
</gene>
<name>A0A6S7FVN8_PARCT</name>
<reference evidence="2" key="1">
    <citation type="submission" date="2020-04" db="EMBL/GenBank/DDBJ databases">
        <authorList>
            <person name="Alioto T."/>
            <person name="Alioto T."/>
            <person name="Gomez Garrido J."/>
        </authorList>
    </citation>
    <scope>NUCLEOTIDE SEQUENCE</scope>
    <source>
        <strain evidence="2">A484AB</strain>
    </source>
</reference>
<evidence type="ECO:0000256" key="1">
    <source>
        <dbReference type="SAM" id="MobiDB-lite"/>
    </source>
</evidence>
<accession>A0A6S7FVN8</accession>
<feature type="compositionally biased region" description="Polar residues" evidence="1">
    <location>
        <begin position="381"/>
        <end position="390"/>
    </location>
</feature>
<protein>
    <submittedName>
        <fullName evidence="2">Uncharacterized protein</fullName>
    </submittedName>
</protein>
<keyword evidence="3" id="KW-1185">Reference proteome</keyword>
<proteinExistence type="predicted"/>
<organism evidence="2 3">
    <name type="scientific">Paramuricea clavata</name>
    <name type="common">Red gorgonian</name>
    <name type="synonym">Violescent sea-whip</name>
    <dbReference type="NCBI Taxonomy" id="317549"/>
    <lineage>
        <taxon>Eukaryota</taxon>
        <taxon>Metazoa</taxon>
        <taxon>Cnidaria</taxon>
        <taxon>Anthozoa</taxon>
        <taxon>Octocorallia</taxon>
        <taxon>Malacalcyonacea</taxon>
        <taxon>Plexauridae</taxon>
        <taxon>Paramuricea</taxon>
    </lineage>
</organism>